<evidence type="ECO:0000313" key="4">
    <source>
        <dbReference type="Proteomes" id="UP000077051"/>
    </source>
</evidence>
<feature type="compositionally biased region" description="Polar residues" evidence="2">
    <location>
        <begin position="32"/>
        <end position="44"/>
    </location>
</feature>
<sequence length="235" mass="26956">MKECIDLKKRLAEANHKISILQSDLSDTKSTLNFSRQEQNATSSRLKEAKESLENATKSVERLKKDVENLKRAKDDCFKRNDKLKHSNQTLTGNLKKSESLCQTLREQLASMDASSDNQGIQGSTASSSSDSQEGQVPQKDYLDLKKSYQDLVIRERLVEKKLTDLTLKQEGSNYTENLEHTQRIYKQLTEALSNEKRLNSLVNQLKHEKKDIVNEKKSLQERFNGAIKDLKRLQ</sequence>
<comment type="caution">
    <text evidence="3">The sequence shown here is derived from an EMBL/GenBank/DDBJ whole genome shotgun (WGS) entry which is preliminary data.</text>
</comment>
<proteinExistence type="predicted"/>
<feature type="coiled-coil region" evidence="1">
    <location>
        <begin position="179"/>
        <end position="223"/>
    </location>
</feature>
<keyword evidence="1" id="KW-0175">Coiled coil</keyword>
<feature type="compositionally biased region" description="Basic and acidic residues" evidence="2">
    <location>
        <begin position="45"/>
        <end position="59"/>
    </location>
</feature>
<name>A0A162R3J6_MUCCL</name>
<gene>
    <name evidence="3" type="ORF">MUCCIDRAFT_104938</name>
</gene>
<feature type="region of interest" description="Disordered" evidence="2">
    <location>
        <begin position="32"/>
        <end position="59"/>
    </location>
</feature>
<evidence type="ECO:0000313" key="3">
    <source>
        <dbReference type="EMBL" id="OAD07990.1"/>
    </source>
</evidence>
<feature type="compositionally biased region" description="Low complexity" evidence="2">
    <location>
        <begin position="119"/>
        <end position="136"/>
    </location>
</feature>
<dbReference type="VEuPathDB" id="FungiDB:MUCCIDRAFT_104938"/>
<dbReference type="EMBL" id="AMYB01000001">
    <property type="protein sequence ID" value="OAD07990.1"/>
    <property type="molecule type" value="Genomic_DNA"/>
</dbReference>
<evidence type="ECO:0000256" key="2">
    <source>
        <dbReference type="SAM" id="MobiDB-lite"/>
    </source>
</evidence>
<dbReference type="AlphaFoldDB" id="A0A162R3J6"/>
<keyword evidence="4" id="KW-1185">Reference proteome</keyword>
<dbReference type="OrthoDB" id="2268717at2759"/>
<protein>
    <submittedName>
        <fullName evidence="3">Uncharacterized protein</fullName>
    </submittedName>
</protein>
<reference evidence="3 4" key="1">
    <citation type="submission" date="2015-06" db="EMBL/GenBank/DDBJ databases">
        <title>Expansion of signal transduction pathways in fungi by whole-genome duplication.</title>
        <authorList>
            <consortium name="DOE Joint Genome Institute"/>
            <person name="Corrochano L.M."/>
            <person name="Kuo A."/>
            <person name="Marcet-Houben M."/>
            <person name="Polaino S."/>
            <person name="Salamov A."/>
            <person name="Villalobos J.M."/>
            <person name="Alvarez M.I."/>
            <person name="Avalos J."/>
            <person name="Benito E.P."/>
            <person name="Benoit I."/>
            <person name="Burger G."/>
            <person name="Camino L.P."/>
            <person name="Canovas D."/>
            <person name="Cerda-Olmedo E."/>
            <person name="Cheng J.-F."/>
            <person name="Dominguez A."/>
            <person name="Elias M."/>
            <person name="Eslava A.P."/>
            <person name="Glaser F."/>
            <person name="Grimwood J."/>
            <person name="Gutierrez G."/>
            <person name="Heitman J."/>
            <person name="Henrissat B."/>
            <person name="Iturriaga E.A."/>
            <person name="Lang B.F."/>
            <person name="Lavin J.L."/>
            <person name="Lee S."/>
            <person name="Li W."/>
            <person name="Lindquist E."/>
            <person name="Lopez-Garcia S."/>
            <person name="Luque E.M."/>
            <person name="Marcos A.T."/>
            <person name="Martin J."/>
            <person name="Mccluskey K."/>
            <person name="Medina H.R."/>
            <person name="Miralles-Duran A."/>
            <person name="Miyazaki A."/>
            <person name="Munoz-Torres E."/>
            <person name="Oguiza J.A."/>
            <person name="Ohm R."/>
            <person name="Olmedo M."/>
            <person name="Orejas M."/>
            <person name="Ortiz-Castellanos L."/>
            <person name="Pisabarro A.G."/>
            <person name="Rodriguez-Romero J."/>
            <person name="Ruiz-Herrera J."/>
            <person name="Ruiz-Vazquez R."/>
            <person name="Sanz C."/>
            <person name="Schackwitz W."/>
            <person name="Schmutz J."/>
            <person name="Shahriari M."/>
            <person name="Shelest E."/>
            <person name="Silva-Franco F."/>
            <person name="Soanes D."/>
            <person name="Syed K."/>
            <person name="Tagua V.G."/>
            <person name="Talbot N.J."/>
            <person name="Thon M."/>
            <person name="De Vries R.P."/>
            <person name="Wiebenga A."/>
            <person name="Yadav J.S."/>
            <person name="Braun E.L."/>
            <person name="Baker S."/>
            <person name="Garre V."/>
            <person name="Horwitz B."/>
            <person name="Torres-Martinez S."/>
            <person name="Idnurm A."/>
            <person name="Herrera-Estrella A."/>
            <person name="Gabaldon T."/>
            <person name="Grigoriev I.V."/>
        </authorList>
    </citation>
    <scope>NUCLEOTIDE SEQUENCE [LARGE SCALE GENOMIC DNA]</scope>
    <source>
        <strain evidence="3 4">CBS 277.49</strain>
    </source>
</reference>
<organism evidence="3 4">
    <name type="scientific">Mucor lusitanicus CBS 277.49</name>
    <dbReference type="NCBI Taxonomy" id="747725"/>
    <lineage>
        <taxon>Eukaryota</taxon>
        <taxon>Fungi</taxon>
        <taxon>Fungi incertae sedis</taxon>
        <taxon>Mucoromycota</taxon>
        <taxon>Mucoromycotina</taxon>
        <taxon>Mucoromycetes</taxon>
        <taxon>Mucorales</taxon>
        <taxon>Mucorineae</taxon>
        <taxon>Mucoraceae</taxon>
        <taxon>Mucor</taxon>
    </lineage>
</organism>
<feature type="region of interest" description="Disordered" evidence="2">
    <location>
        <begin position="112"/>
        <end position="138"/>
    </location>
</feature>
<accession>A0A162R3J6</accession>
<dbReference type="Proteomes" id="UP000077051">
    <property type="component" value="Unassembled WGS sequence"/>
</dbReference>
<evidence type="ECO:0000256" key="1">
    <source>
        <dbReference type="SAM" id="Coils"/>
    </source>
</evidence>